<dbReference type="Proteomes" id="UP000295063">
    <property type="component" value="Unassembled WGS sequence"/>
</dbReference>
<name>A0A4R1PVM2_9FIRM</name>
<dbReference type="AlphaFoldDB" id="A0A4R1PVM2"/>
<comment type="caution">
    <text evidence="1">The sequence shown here is derived from an EMBL/GenBank/DDBJ whole genome shotgun (WGS) entry which is preliminary data.</text>
</comment>
<gene>
    <name evidence="1" type="ORF">EV210_11280</name>
</gene>
<evidence type="ECO:0000313" key="2">
    <source>
        <dbReference type="Proteomes" id="UP000295063"/>
    </source>
</evidence>
<dbReference type="EMBL" id="SLUI01000012">
    <property type="protein sequence ID" value="TCL35421.1"/>
    <property type="molecule type" value="Genomic_DNA"/>
</dbReference>
<protein>
    <recommendedName>
        <fullName evidence="3">DUF1059 domain-containing protein</fullName>
    </recommendedName>
</protein>
<proteinExistence type="predicted"/>
<accession>A0A4R1PVM2</accession>
<evidence type="ECO:0000313" key="1">
    <source>
        <dbReference type="EMBL" id="TCL35421.1"/>
    </source>
</evidence>
<evidence type="ECO:0008006" key="3">
    <source>
        <dbReference type="Google" id="ProtNLM"/>
    </source>
</evidence>
<organism evidence="1 2">
    <name type="scientific">Anaerospora hongkongensis</name>
    <dbReference type="NCBI Taxonomy" id="244830"/>
    <lineage>
        <taxon>Bacteria</taxon>
        <taxon>Bacillati</taxon>
        <taxon>Bacillota</taxon>
        <taxon>Negativicutes</taxon>
        <taxon>Selenomonadales</taxon>
        <taxon>Sporomusaceae</taxon>
        <taxon>Anaerospora</taxon>
    </lineage>
</organism>
<sequence length="66" mass="7277">MLIAVCHSCKQLLAKSVNEEAVIKAAEKHLDSNDDHEIIIGDGEEITEDQLLDLTIAELEEGKPLH</sequence>
<keyword evidence="2" id="KW-1185">Reference proteome</keyword>
<dbReference type="RefSeq" id="WP_132082523.1">
    <property type="nucleotide sequence ID" value="NZ_DAIMLW010000121.1"/>
</dbReference>
<reference evidence="1 2" key="1">
    <citation type="submission" date="2019-03" db="EMBL/GenBank/DDBJ databases">
        <title>Genomic Encyclopedia of Type Strains, Phase IV (KMG-IV): sequencing the most valuable type-strain genomes for metagenomic binning, comparative biology and taxonomic classification.</title>
        <authorList>
            <person name="Goeker M."/>
        </authorList>
    </citation>
    <scope>NUCLEOTIDE SEQUENCE [LARGE SCALE GENOMIC DNA]</scope>
    <source>
        <strain evidence="1 2">DSM 15969</strain>
    </source>
</reference>